<proteinExistence type="predicted"/>
<dbReference type="AlphaFoldDB" id="A0A165XT11"/>
<feature type="transmembrane region" description="Helical" evidence="1">
    <location>
        <begin position="6"/>
        <end position="29"/>
    </location>
</feature>
<protein>
    <submittedName>
        <fullName evidence="2">Uncharacterized protein</fullName>
    </submittedName>
</protein>
<evidence type="ECO:0000313" key="3">
    <source>
        <dbReference type="Proteomes" id="UP000076798"/>
    </source>
</evidence>
<name>A0A165XT11_9AGAM</name>
<dbReference type="EMBL" id="KV428324">
    <property type="protein sequence ID" value="KZT32512.1"/>
    <property type="molecule type" value="Genomic_DNA"/>
</dbReference>
<keyword evidence="1" id="KW-0472">Membrane</keyword>
<keyword evidence="3" id="KW-1185">Reference proteome</keyword>
<sequence length="60" mass="7128">MARFTVQQLIFPLIIHLNMTITVFLEFIFSSKHPSVKRRVIQFKSYTGRGYDIQFAPYTM</sequence>
<accession>A0A165XT11</accession>
<reference evidence="2 3" key="1">
    <citation type="journal article" date="2016" name="Mol. Biol. Evol.">
        <title>Comparative Genomics of Early-Diverging Mushroom-Forming Fungi Provides Insights into the Origins of Lignocellulose Decay Capabilities.</title>
        <authorList>
            <person name="Nagy L.G."/>
            <person name="Riley R."/>
            <person name="Tritt A."/>
            <person name="Adam C."/>
            <person name="Daum C."/>
            <person name="Floudas D."/>
            <person name="Sun H."/>
            <person name="Yadav J.S."/>
            <person name="Pangilinan J."/>
            <person name="Larsson K.H."/>
            <person name="Matsuura K."/>
            <person name="Barry K."/>
            <person name="Labutti K."/>
            <person name="Kuo R."/>
            <person name="Ohm R.A."/>
            <person name="Bhattacharya S.S."/>
            <person name="Shirouzu T."/>
            <person name="Yoshinaga Y."/>
            <person name="Martin F.M."/>
            <person name="Grigoriev I.V."/>
            <person name="Hibbett D.S."/>
        </authorList>
    </citation>
    <scope>NUCLEOTIDE SEQUENCE [LARGE SCALE GENOMIC DNA]</scope>
    <source>
        <strain evidence="2 3">HHB10207 ss-3</strain>
    </source>
</reference>
<keyword evidence="1" id="KW-1133">Transmembrane helix</keyword>
<dbReference type="Proteomes" id="UP000076798">
    <property type="component" value="Unassembled WGS sequence"/>
</dbReference>
<evidence type="ECO:0000313" key="2">
    <source>
        <dbReference type="EMBL" id="KZT32512.1"/>
    </source>
</evidence>
<organism evidence="2 3">
    <name type="scientific">Sistotremastrum suecicum HHB10207 ss-3</name>
    <dbReference type="NCBI Taxonomy" id="1314776"/>
    <lineage>
        <taxon>Eukaryota</taxon>
        <taxon>Fungi</taxon>
        <taxon>Dikarya</taxon>
        <taxon>Basidiomycota</taxon>
        <taxon>Agaricomycotina</taxon>
        <taxon>Agaricomycetes</taxon>
        <taxon>Sistotremastrales</taxon>
        <taxon>Sistotremastraceae</taxon>
        <taxon>Sistotremastrum</taxon>
    </lineage>
</organism>
<evidence type="ECO:0000256" key="1">
    <source>
        <dbReference type="SAM" id="Phobius"/>
    </source>
</evidence>
<keyword evidence="1" id="KW-0812">Transmembrane</keyword>
<gene>
    <name evidence="2" type="ORF">SISSUDRAFT_1055427</name>
</gene>